<proteinExistence type="predicted"/>
<dbReference type="EMBL" id="CAJHUC010000932">
    <property type="protein sequence ID" value="CAD7698982.1"/>
    <property type="molecule type" value="Genomic_DNA"/>
</dbReference>
<sequence length="118" mass="13122">MSLPLPPVPTFSVLCPCAAGMGDRANVGMVLSGVDHGMLLSKLEDTELEISEGVAAVLREYQAQHSWVFYMTERDPFAPMFQMQDVFPNTDACDRMRKLQSAAVWTSKNRVQGNVRTK</sequence>
<keyword evidence="2" id="KW-1185">Reference proteome</keyword>
<evidence type="ECO:0000313" key="2">
    <source>
        <dbReference type="Proteomes" id="UP000708148"/>
    </source>
</evidence>
<dbReference type="Proteomes" id="UP000708148">
    <property type="component" value="Unassembled WGS sequence"/>
</dbReference>
<dbReference type="AlphaFoldDB" id="A0A8S1IVX6"/>
<comment type="caution">
    <text evidence="1">The sequence shown here is derived from an EMBL/GenBank/DDBJ whole genome shotgun (WGS) entry which is preliminary data.</text>
</comment>
<gene>
    <name evidence="1" type="ORF">OSTQU699_LOCUS4348</name>
</gene>
<protein>
    <submittedName>
        <fullName evidence="1">Uncharacterized protein</fullName>
    </submittedName>
</protein>
<reference evidence="1" key="1">
    <citation type="submission" date="2020-12" db="EMBL/GenBank/DDBJ databases">
        <authorList>
            <person name="Iha C."/>
        </authorList>
    </citation>
    <scope>NUCLEOTIDE SEQUENCE</scope>
</reference>
<feature type="non-terminal residue" evidence="1">
    <location>
        <position position="118"/>
    </location>
</feature>
<organism evidence="1 2">
    <name type="scientific">Ostreobium quekettii</name>
    <dbReference type="NCBI Taxonomy" id="121088"/>
    <lineage>
        <taxon>Eukaryota</taxon>
        <taxon>Viridiplantae</taxon>
        <taxon>Chlorophyta</taxon>
        <taxon>core chlorophytes</taxon>
        <taxon>Ulvophyceae</taxon>
        <taxon>TCBD clade</taxon>
        <taxon>Bryopsidales</taxon>
        <taxon>Ostreobineae</taxon>
        <taxon>Ostreobiaceae</taxon>
        <taxon>Ostreobium</taxon>
    </lineage>
</organism>
<accession>A0A8S1IVX6</accession>
<evidence type="ECO:0000313" key="1">
    <source>
        <dbReference type="EMBL" id="CAD7698982.1"/>
    </source>
</evidence>
<name>A0A8S1IVX6_9CHLO</name>